<dbReference type="EMBL" id="QGMH01000025">
    <property type="protein sequence ID" value="TVY28835.1"/>
    <property type="molecule type" value="Genomic_DNA"/>
</dbReference>
<keyword evidence="3" id="KW-1185">Reference proteome</keyword>
<evidence type="ECO:0000256" key="1">
    <source>
        <dbReference type="SAM" id="MobiDB-lite"/>
    </source>
</evidence>
<organism evidence="2 3">
    <name type="scientific">Lachnellula hyalina</name>
    <dbReference type="NCBI Taxonomy" id="1316788"/>
    <lineage>
        <taxon>Eukaryota</taxon>
        <taxon>Fungi</taxon>
        <taxon>Dikarya</taxon>
        <taxon>Ascomycota</taxon>
        <taxon>Pezizomycotina</taxon>
        <taxon>Leotiomycetes</taxon>
        <taxon>Helotiales</taxon>
        <taxon>Lachnaceae</taxon>
        <taxon>Lachnellula</taxon>
    </lineage>
</organism>
<evidence type="ECO:0000313" key="3">
    <source>
        <dbReference type="Proteomes" id="UP000431533"/>
    </source>
</evidence>
<evidence type="ECO:0000313" key="2">
    <source>
        <dbReference type="EMBL" id="TVY28835.1"/>
    </source>
</evidence>
<proteinExistence type="predicted"/>
<dbReference type="AlphaFoldDB" id="A0A8H8R6Y5"/>
<gene>
    <name evidence="2" type="ORF">LHYA1_G002083</name>
</gene>
<dbReference type="Proteomes" id="UP000431533">
    <property type="component" value="Unassembled WGS sequence"/>
</dbReference>
<accession>A0A8H8R6Y5</accession>
<sequence length="72" mass="7827">MSPVTPISQQPQLQTVELTTPQTNGIVSQQPTQTETMKTEPQMHLRGGGMVGDCFEAICVFECCKGMCNCCC</sequence>
<protein>
    <submittedName>
        <fullName evidence="2">Uncharacterized protein</fullName>
    </submittedName>
</protein>
<dbReference type="RefSeq" id="XP_031007623.1">
    <property type="nucleotide sequence ID" value="XM_031147061.1"/>
</dbReference>
<feature type="compositionally biased region" description="Polar residues" evidence="1">
    <location>
        <begin position="1"/>
        <end position="36"/>
    </location>
</feature>
<comment type="caution">
    <text evidence="2">The sequence shown here is derived from an EMBL/GenBank/DDBJ whole genome shotgun (WGS) entry which is preliminary data.</text>
</comment>
<feature type="region of interest" description="Disordered" evidence="1">
    <location>
        <begin position="1"/>
        <end position="41"/>
    </location>
</feature>
<name>A0A8H8R6Y5_9HELO</name>
<dbReference type="OrthoDB" id="3555055at2759"/>
<dbReference type="GeneID" id="41982281"/>
<reference evidence="2 3" key="1">
    <citation type="submission" date="2018-05" db="EMBL/GenBank/DDBJ databases">
        <title>Genome sequencing and assembly of the regulated plant pathogen Lachnellula willkommii and related sister species for the development of diagnostic species identification markers.</title>
        <authorList>
            <person name="Giroux E."/>
            <person name="Bilodeau G."/>
        </authorList>
    </citation>
    <scope>NUCLEOTIDE SEQUENCE [LARGE SCALE GENOMIC DNA]</scope>
    <source>
        <strain evidence="2 3">CBS 185.66</strain>
    </source>
</reference>